<dbReference type="InterPro" id="IPR005467">
    <property type="entry name" value="His_kinase_dom"/>
</dbReference>
<dbReference type="Pfam" id="PF01590">
    <property type="entry name" value="GAF"/>
    <property type="match status" value="1"/>
</dbReference>
<keyword evidence="6 9" id="KW-0418">Kinase</keyword>
<dbReference type="CDD" id="cd00082">
    <property type="entry name" value="HisKA"/>
    <property type="match status" value="1"/>
</dbReference>
<protein>
    <recommendedName>
        <fullName evidence="3">histidine kinase</fullName>
        <ecNumber evidence="3">2.7.13.3</ecNumber>
    </recommendedName>
</protein>
<comment type="caution">
    <text evidence="9">The sequence shown here is derived from an EMBL/GenBank/DDBJ whole genome shotgun (WGS) entry which is preliminary data.</text>
</comment>
<evidence type="ECO:0000256" key="4">
    <source>
        <dbReference type="ARBA" id="ARBA00022553"/>
    </source>
</evidence>
<evidence type="ECO:0000313" key="10">
    <source>
        <dbReference type="Proteomes" id="UP000629619"/>
    </source>
</evidence>
<evidence type="ECO:0000259" key="8">
    <source>
        <dbReference type="PROSITE" id="PS50109"/>
    </source>
</evidence>
<dbReference type="SUPFAM" id="SSF55781">
    <property type="entry name" value="GAF domain-like"/>
    <property type="match status" value="1"/>
</dbReference>
<dbReference type="Proteomes" id="UP000629619">
    <property type="component" value="Unassembled WGS sequence"/>
</dbReference>
<sequence length="398" mass="43061">MQMSAVGDQARVSAVQSYQLLDAPRPVVLDELARLASSVFETPMSAVTLIGADRQWFVGSTGISSRGGPLETSFCSLVVDRRVPLIVRDTLAHPFYSTWEHVVGAPNIRFYAGVPLADEDGFVLGTVCVLDHRPRDVGDRQLDMLRAMAGQAAGHLSAIRNRMLLAEVGDELSRAISREEDFVATVSHELRTPVTTIQGYLELLVDNEELAPYRRMIEPIQRNGERLVRMVDHLLAGTRPAVAPLPLLRAQTDLVDVAETATAACRAQAEQRGVALRLEIPQGAGPFPVPGDFTRLSQAAEQLIRNAVLFSPGGSAVRIRVGETGIDVVDHGAGIPADELPHVIERFYRGRFAREQAVPGVGLGLSIAQRIMKAHDGELAVFSEGSGKGTTVRMTVTP</sequence>
<dbReference type="Pfam" id="PF00512">
    <property type="entry name" value="HisKA"/>
    <property type="match status" value="1"/>
</dbReference>
<keyword evidence="7" id="KW-0902">Two-component regulatory system</keyword>
<gene>
    <name evidence="9" type="ORF">Asi03nite_32090</name>
</gene>
<dbReference type="InterPro" id="IPR003018">
    <property type="entry name" value="GAF"/>
</dbReference>
<dbReference type="Gene3D" id="3.30.450.40">
    <property type="match status" value="1"/>
</dbReference>
<dbReference type="EMBL" id="BOMW01000028">
    <property type="protein sequence ID" value="GIF05671.1"/>
    <property type="molecule type" value="Genomic_DNA"/>
</dbReference>
<dbReference type="CDD" id="cd00075">
    <property type="entry name" value="HATPase"/>
    <property type="match status" value="1"/>
</dbReference>
<comment type="catalytic activity">
    <reaction evidence="1">
        <text>ATP + protein L-histidine = ADP + protein N-phospho-L-histidine.</text>
        <dbReference type="EC" id="2.7.13.3"/>
    </reaction>
</comment>
<dbReference type="PANTHER" id="PTHR43547:SF2">
    <property type="entry name" value="HYBRID SIGNAL TRANSDUCTION HISTIDINE KINASE C"/>
    <property type="match status" value="1"/>
</dbReference>
<evidence type="ECO:0000256" key="1">
    <source>
        <dbReference type="ARBA" id="ARBA00000085"/>
    </source>
</evidence>
<dbReference type="AlphaFoldDB" id="A0A919N7D3"/>
<dbReference type="SMART" id="SM00065">
    <property type="entry name" value="GAF"/>
    <property type="match status" value="1"/>
</dbReference>
<dbReference type="SUPFAM" id="SSF55874">
    <property type="entry name" value="ATPase domain of HSP90 chaperone/DNA topoisomerase II/histidine kinase"/>
    <property type="match status" value="1"/>
</dbReference>
<dbReference type="InterPro" id="IPR003594">
    <property type="entry name" value="HATPase_dom"/>
</dbReference>
<dbReference type="GO" id="GO:0000155">
    <property type="term" value="F:phosphorelay sensor kinase activity"/>
    <property type="evidence" value="ECO:0007669"/>
    <property type="project" value="InterPro"/>
</dbReference>
<dbReference type="GO" id="GO:0005886">
    <property type="term" value="C:plasma membrane"/>
    <property type="evidence" value="ECO:0007669"/>
    <property type="project" value="UniProtKB-SubCell"/>
</dbReference>
<dbReference type="Pfam" id="PF02518">
    <property type="entry name" value="HATPase_c"/>
    <property type="match status" value="1"/>
</dbReference>
<evidence type="ECO:0000256" key="6">
    <source>
        <dbReference type="ARBA" id="ARBA00022777"/>
    </source>
</evidence>
<dbReference type="PROSITE" id="PS50109">
    <property type="entry name" value="HIS_KIN"/>
    <property type="match status" value="1"/>
</dbReference>
<evidence type="ECO:0000256" key="7">
    <source>
        <dbReference type="ARBA" id="ARBA00023012"/>
    </source>
</evidence>
<dbReference type="PANTHER" id="PTHR43547">
    <property type="entry name" value="TWO-COMPONENT HISTIDINE KINASE"/>
    <property type="match status" value="1"/>
</dbReference>
<evidence type="ECO:0000256" key="3">
    <source>
        <dbReference type="ARBA" id="ARBA00012438"/>
    </source>
</evidence>
<feature type="domain" description="Histidine kinase" evidence="8">
    <location>
        <begin position="185"/>
        <end position="398"/>
    </location>
</feature>
<dbReference type="InterPro" id="IPR036890">
    <property type="entry name" value="HATPase_C_sf"/>
</dbReference>
<dbReference type="PRINTS" id="PR00344">
    <property type="entry name" value="BCTRLSENSOR"/>
</dbReference>
<keyword evidence="4" id="KW-0597">Phosphoprotein</keyword>
<proteinExistence type="predicted"/>
<evidence type="ECO:0000313" key="9">
    <source>
        <dbReference type="EMBL" id="GIF05671.1"/>
    </source>
</evidence>
<dbReference type="InterPro" id="IPR004358">
    <property type="entry name" value="Sig_transdc_His_kin-like_C"/>
</dbReference>
<dbReference type="FunFam" id="1.10.287.130:FF:000001">
    <property type="entry name" value="Two-component sensor histidine kinase"/>
    <property type="match status" value="1"/>
</dbReference>
<keyword evidence="5" id="KW-0808">Transferase</keyword>
<evidence type="ECO:0000256" key="5">
    <source>
        <dbReference type="ARBA" id="ARBA00022679"/>
    </source>
</evidence>
<organism evidence="9 10">
    <name type="scientific">Actinoplanes siamensis</name>
    <dbReference type="NCBI Taxonomy" id="1223317"/>
    <lineage>
        <taxon>Bacteria</taxon>
        <taxon>Bacillati</taxon>
        <taxon>Actinomycetota</taxon>
        <taxon>Actinomycetes</taxon>
        <taxon>Micromonosporales</taxon>
        <taxon>Micromonosporaceae</taxon>
        <taxon>Actinoplanes</taxon>
    </lineage>
</organism>
<dbReference type="SMART" id="SM00388">
    <property type="entry name" value="HisKA"/>
    <property type="match status" value="1"/>
</dbReference>
<comment type="subcellular location">
    <subcellularLocation>
        <location evidence="2">Cell membrane</location>
    </subcellularLocation>
</comment>
<dbReference type="InterPro" id="IPR029016">
    <property type="entry name" value="GAF-like_dom_sf"/>
</dbReference>
<accession>A0A919N7D3</accession>
<reference evidence="9" key="1">
    <citation type="submission" date="2021-01" db="EMBL/GenBank/DDBJ databases">
        <title>Whole genome shotgun sequence of Actinoplanes siamensis NBRC 109076.</title>
        <authorList>
            <person name="Komaki H."/>
            <person name="Tamura T."/>
        </authorList>
    </citation>
    <scope>NUCLEOTIDE SEQUENCE</scope>
    <source>
        <strain evidence="9">NBRC 109076</strain>
    </source>
</reference>
<name>A0A919N7D3_9ACTN</name>
<keyword evidence="10" id="KW-1185">Reference proteome</keyword>
<evidence type="ECO:0000256" key="2">
    <source>
        <dbReference type="ARBA" id="ARBA00004236"/>
    </source>
</evidence>
<dbReference type="RefSeq" id="WP_239102718.1">
    <property type="nucleotide sequence ID" value="NZ_BOMW01000028.1"/>
</dbReference>
<dbReference type="Gene3D" id="1.10.287.130">
    <property type="match status" value="1"/>
</dbReference>
<dbReference type="Gene3D" id="3.30.565.10">
    <property type="entry name" value="Histidine kinase-like ATPase, C-terminal domain"/>
    <property type="match status" value="1"/>
</dbReference>
<dbReference type="SUPFAM" id="SSF47384">
    <property type="entry name" value="Homodimeric domain of signal transducing histidine kinase"/>
    <property type="match status" value="1"/>
</dbReference>
<dbReference type="InterPro" id="IPR003661">
    <property type="entry name" value="HisK_dim/P_dom"/>
</dbReference>
<dbReference type="SMART" id="SM00387">
    <property type="entry name" value="HATPase_c"/>
    <property type="match status" value="1"/>
</dbReference>
<dbReference type="EC" id="2.7.13.3" evidence="3"/>
<dbReference type="InterPro" id="IPR036097">
    <property type="entry name" value="HisK_dim/P_sf"/>
</dbReference>